<feature type="transmembrane region" description="Helical" evidence="1">
    <location>
        <begin position="534"/>
        <end position="552"/>
    </location>
</feature>
<reference evidence="3" key="2">
    <citation type="submission" date="2021-04" db="EMBL/GenBank/DDBJ databases">
        <authorList>
            <person name="Gilroy R."/>
        </authorList>
    </citation>
    <scope>NUCLEOTIDE SEQUENCE</scope>
    <source>
        <strain evidence="3">ChiW4-1371</strain>
    </source>
</reference>
<keyword evidence="1" id="KW-0472">Membrane</keyword>
<proteinExistence type="predicted"/>
<reference evidence="3" key="1">
    <citation type="journal article" date="2021" name="PeerJ">
        <title>Extensive microbial diversity within the chicken gut microbiome revealed by metagenomics and culture.</title>
        <authorList>
            <person name="Gilroy R."/>
            <person name="Ravi A."/>
            <person name="Getino M."/>
            <person name="Pursley I."/>
            <person name="Horton D.L."/>
            <person name="Alikhan N.F."/>
            <person name="Baker D."/>
            <person name="Gharbi K."/>
            <person name="Hall N."/>
            <person name="Watson M."/>
            <person name="Adriaenssens E.M."/>
            <person name="Foster-Nyarko E."/>
            <person name="Jarju S."/>
            <person name="Secka A."/>
            <person name="Antonio M."/>
            <person name="Oren A."/>
            <person name="Chaudhuri R.R."/>
            <person name="La Ragione R."/>
            <person name="Hildebrand F."/>
            <person name="Pallen M.J."/>
        </authorList>
    </citation>
    <scope>NUCLEOTIDE SEQUENCE</scope>
    <source>
        <strain evidence="3">ChiW4-1371</strain>
    </source>
</reference>
<dbReference type="AlphaFoldDB" id="A0A9D2KA83"/>
<gene>
    <name evidence="3" type="ORF">H9804_03870</name>
</gene>
<name>A0A9D2KA83_9BACT</name>
<evidence type="ECO:0000313" key="3">
    <source>
        <dbReference type="EMBL" id="HIZ89059.1"/>
    </source>
</evidence>
<sequence length="765" mass="81689">MAVERVGLSFVIGAALSSAFKTNFKTVNTSISSIQSSIKELSKERLDINKQIRLNPEKAEEFQTRLSEIDKELTRLEARKEIEIKFESNLKDFKGNLSEIGKITAGIAAGAGVASAVGAKFVQFGNEYTRTMNSVAAQTGATAKEISEFGKIAQEIYGSGKGENMQSIANALTSIKQTAGLAGDELKVATEASIVLGDTFGFEVNETTRAASALMKNFGINAKEAYGLIAVGAQNGANKNGDLLDTLNEYSVHFKALGMDSSQFMSVLINGAESGAFSIDKIGDAVKEFNIRSKDGSKTSIEAYRLLGLNADVMSAKFAAGGETAQAAFNQVVNAIDSIQDPVKKNAVGVALFGTMFEDLEAGVLKNFTNINGSAINAQKTLEELNRVKYNDLGYAITQVTRSFETALIPSAERAGQAVYENMPQIKSAISQITPQVAALGQTFANALPGIITWVGSAAQKAAGFARVVIDNWGAISPVLYTVAGAYTAVKVGTTLLSGATLFLTGVTKTATIVTQAVTVAQWALNAALTANPIGLVVVGVGALIGAGIALYKNWDKISKFFITAWENIKSAVAGGFEYISGILPKVLEKILAPFEAVKNGISKVKSFLFGEDEEDKLEFKQVTEHKSVKVLTSQASVPFAKAYEPVTAPISEPATKAYEPATKAYEPATKAYEPVNSANINVNVPVQDTPNVAGYYEKGGLVQQHSINNNNMNAPLTYAPNITIQGNANKEDILEAEKMSQREFEKMYKQQRYNDARLSYGGGY</sequence>
<comment type="caution">
    <text evidence="3">The sequence shown here is derived from an EMBL/GenBank/DDBJ whole genome shotgun (WGS) entry which is preliminary data.</text>
</comment>
<dbReference type="Proteomes" id="UP000824176">
    <property type="component" value="Unassembled WGS sequence"/>
</dbReference>
<evidence type="ECO:0000259" key="2">
    <source>
        <dbReference type="Pfam" id="PF10145"/>
    </source>
</evidence>
<organism evidence="3 4">
    <name type="scientific">Candidatus Mucispirillum faecigallinarum</name>
    <dbReference type="NCBI Taxonomy" id="2838699"/>
    <lineage>
        <taxon>Bacteria</taxon>
        <taxon>Pseudomonadati</taxon>
        <taxon>Deferribacterota</taxon>
        <taxon>Deferribacteres</taxon>
        <taxon>Deferribacterales</taxon>
        <taxon>Mucispirillaceae</taxon>
        <taxon>Mucispirillum</taxon>
    </lineage>
</organism>
<evidence type="ECO:0000256" key="1">
    <source>
        <dbReference type="SAM" id="Phobius"/>
    </source>
</evidence>
<keyword evidence="1" id="KW-1133">Transmembrane helix</keyword>
<accession>A0A9D2KA83</accession>
<keyword evidence="1" id="KW-0812">Transmembrane</keyword>
<dbReference type="InterPro" id="IPR010090">
    <property type="entry name" value="Phage_tape_meas"/>
</dbReference>
<dbReference type="Pfam" id="PF10145">
    <property type="entry name" value="PhageMin_Tail"/>
    <property type="match status" value="1"/>
</dbReference>
<protein>
    <submittedName>
        <fullName evidence="3">Phage tail tape measure protein</fullName>
    </submittedName>
</protein>
<dbReference type="EMBL" id="DXAQ01000059">
    <property type="protein sequence ID" value="HIZ89059.1"/>
    <property type="molecule type" value="Genomic_DNA"/>
</dbReference>
<feature type="domain" description="Phage tail tape measure protein" evidence="2">
    <location>
        <begin position="164"/>
        <end position="354"/>
    </location>
</feature>
<evidence type="ECO:0000313" key="4">
    <source>
        <dbReference type="Proteomes" id="UP000824176"/>
    </source>
</evidence>